<comment type="catalytic activity">
    <reaction evidence="1">
        <text>a ribonucleoside 3'-phosphate + H2O = a ribonucleoside + phosphate</text>
        <dbReference type="Rhea" id="RHEA:10144"/>
        <dbReference type="ChEBI" id="CHEBI:13197"/>
        <dbReference type="ChEBI" id="CHEBI:15377"/>
        <dbReference type="ChEBI" id="CHEBI:18254"/>
        <dbReference type="ChEBI" id="CHEBI:43474"/>
        <dbReference type="EC" id="3.1.3.6"/>
    </reaction>
</comment>
<dbReference type="InterPro" id="IPR006146">
    <property type="entry name" value="5'-Nucleotdase_CS"/>
</dbReference>
<dbReference type="CDD" id="cd07410">
    <property type="entry name" value="MPP_CpdB_N"/>
    <property type="match status" value="1"/>
</dbReference>
<dbReference type="EC" id="3.1.3.5" evidence="14"/>
<evidence type="ECO:0000256" key="1">
    <source>
        <dbReference type="ARBA" id="ARBA00000527"/>
    </source>
</evidence>
<name>A0ABU7UJY9_9CLOT</name>
<comment type="cofactor">
    <cofactor evidence="3">
        <name>a divalent metal cation</name>
        <dbReference type="ChEBI" id="CHEBI:60240"/>
    </cofactor>
</comment>
<evidence type="ECO:0000256" key="7">
    <source>
        <dbReference type="ARBA" id="ARBA00022729"/>
    </source>
</evidence>
<evidence type="ECO:0000256" key="5">
    <source>
        <dbReference type="ARBA" id="ARBA00006654"/>
    </source>
</evidence>
<dbReference type="Pfam" id="PF00149">
    <property type="entry name" value="Metallophos"/>
    <property type="match status" value="1"/>
</dbReference>
<evidence type="ECO:0000259" key="13">
    <source>
        <dbReference type="Pfam" id="PF02872"/>
    </source>
</evidence>
<keyword evidence="7" id="KW-0732">Signal</keyword>
<dbReference type="Pfam" id="PF02872">
    <property type="entry name" value="5_nucleotid_C"/>
    <property type="match status" value="1"/>
</dbReference>
<evidence type="ECO:0000313" key="14">
    <source>
        <dbReference type="EMBL" id="MEF2111750.1"/>
    </source>
</evidence>
<evidence type="ECO:0000256" key="2">
    <source>
        <dbReference type="ARBA" id="ARBA00001730"/>
    </source>
</evidence>
<evidence type="ECO:0000256" key="10">
    <source>
        <dbReference type="ARBA" id="ARBA00023268"/>
    </source>
</evidence>
<dbReference type="EMBL" id="JAZHFS010000004">
    <property type="protein sequence ID" value="MEF2111750.1"/>
    <property type="molecule type" value="Genomic_DNA"/>
</dbReference>
<keyword evidence="8 11" id="KW-0547">Nucleotide-binding</keyword>
<evidence type="ECO:0000256" key="6">
    <source>
        <dbReference type="ARBA" id="ARBA00022723"/>
    </source>
</evidence>
<dbReference type="RefSeq" id="WP_253201729.1">
    <property type="nucleotide sequence ID" value="NZ_JAZHFS010000004.1"/>
</dbReference>
<dbReference type="PANTHER" id="PTHR11575:SF6">
    <property type="entry name" value="2',3'-CYCLIC-NUCLEOTIDE 2'-PHOSPHODIESTERASE_3'-NUCLEOTIDASE"/>
    <property type="match status" value="1"/>
</dbReference>
<dbReference type="GO" id="GO:0008253">
    <property type="term" value="F:5'-nucleotidase activity"/>
    <property type="evidence" value="ECO:0007669"/>
    <property type="project" value="UniProtKB-EC"/>
</dbReference>
<keyword evidence="15" id="KW-1185">Reference proteome</keyword>
<dbReference type="InterPro" id="IPR006179">
    <property type="entry name" value="5_nucleotidase/apyrase"/>
</dbReference>
<organism evidence="14 15">
    <name type="scientific">Clostridium frigoriphilum</name>
    <dbReference type="NCBI Taxonomy" id="443253"/>
    <lineage>
        <taxon>Bacteria</taxon>
        <taxon>Bacillati</taxon>
        <taxon>Bacillota</taxon>
        <taxon>Clostridia</taxon>
        <taxon>Eubacteriales</taxon>
        <taxon>Clostridiaceae</taxon>
        <taxon>Clostridium</taxon>
    </lineage>
</organism>
<dbReference type="SUPFAM" id="SSF56300">
    <property type="entry name" value="Metallo-dependent phosphatases"/>
    <property type="match status" value="1"/>
</dbReference>
<dbReference type="InterPro" id="IPR041827">
    <property type="entry name" value="CpdB_N"/>
</dbReference>
<evidence type="ECO:0000259" key="12">
    <source>
        <dbReference type="Pfam" id="PF00149"/>
    </source>
</evidence>
<comment type="similarity">
    <text evidence="5 11">Belongs to the 5'-nucleotidase family.</text>
</comment>
<keyword evidence="10" id="KW-0511">Multifunctional enzyme</keyword>
<comment type="caution">
    <text evidence="14">The sequence shown here is derived from an EMBL/GenBank/DDBJ whole genome shotgun (WGS) entry which is preliminary data.</text>
</comment>
<evidence type="ECO:0000256" key="8">
    <source>
        <dbReference type="ARBA" id="ARBA00022741"/>
    </source>
</evidence>
<feature type="domain" description="Calcineurin-like phosphoesterase" evidence="12">
    <location>
        <begin position="27"/>
        <end position="260"/>
    </location>
</feature>
<reference evidence="14 15" key="1">
    <citation type="submission" date="2023-11" db="EMBL/GenBank/DDBJ databases">
        <title>Draft genome sequence of a psychrophilic Clostridium strain from permafrost water brine.</title>
        <authorList>
            <person name="Shcherbakova V.A."/>
            <person name="Trubitsyn V.E."/>
            <person name="Zakharyuk A.G."/>
        </authorList>
    </citation>
    <scope>NUCLEOTIDE SEQUENCE [LARGE SCALE GENOMIC DNA]</scope>
    <source>
        <strain evidence="14 15">14F</strain>
    </source>
</reference>
<dbReference type="InterPro" id="IPR029052">
    <property type="entry name" value="Metallo-depent_PP-like"/>
</dbReference>
<evidence type="ECO:0000256" key="4">
    <source>
        <dbReference type="ARBA" id="ARBA00004196"/>
    </source>
</evidence>
<dbReference type="PROSITE" id="PS00786">
    <property type="entry name" value="5_NUCLEOTIDASE_2"/>
    <property type="match status" value="1"/>
</dbReference>
<dbReference type="SUPFAM" id="SSF55816">
    <property type="entry name" value="5'-nucleotidase (syn. UDP-sugar hydrolase), C-terminal domain"/>
    <property type="match status" value="1"/>
</dbReference>
<keyword evidence="6" id="KW-0479">Metal-binding</keyword>
<comment type="subcellular location">
    <subcellularLocation>
        <location evidence="4">Cell envelope</location>
    </subcellularLocation>
</comment>
<proteinExistence type="inferred from homology"/>
<dbReference type="InterPro" id="IPR004843">
    <property type="entry name" value="Calcineurin-like_PHP"/>
</dbReference>
<evidence type="ECO:0000313" key="15">
    <source>
        <dbReference type="Proteomes" id="UP001498469"/>
    </source>
</evidence>
<dbReference type="Gene3D" id="3.90.780.10">
    <property type="entry name" value="5'-Nucleotidase, C-terminal domain"/>
    <property type="match status" value="1"/>
</dbReference>
<dbReference type="EC" id="3.1.-.-" evidence="14"/>
<dbReference type="PANTHER" id="PTHR11575">
    <property type="entry name" value="5'-NUCLEOTIDASE-RELATED"/>
    <property type="match status" value="1"/>
</dbReference>
<dbReference type="InterPro" id="IPR008334">
    <property type="entry name" value="5'-Nucleotdase_C"/>
</dbReference>
<comment type="catalytic activity">
    <reaction evidence="2">
        <text>a nucleoside 2',3'-cyclic phosphate + H2O = a nucleoside 3'-phosphate + H(+)</text>
        <dbReference type="Rhea" id="RHEA:19621"/>
        <dbReference type="ChEBI" id="CHEBI:15377"/>
        <dbReference type="ChEBI" id="CHEBI:15378"/>
        <dbReference type="ChEBI" id="CHEBI:66949"/>
        <dbReference type="ChEBI" id="CHEBI:66954"/>
        <dbReference type="EC" id="3.1.4.16"/>
    </reaction>
</comment>
<dbReference type="PRINTS" id="PR01607">
    <property type="entry name" value="APYRASEFAMLY"/>
</dbReference>
<evidence type="ECO:0000256" key="3">
    <source>
        <dbReference type="ARBA" id="ARBA00001968"/>
    </source>
</evidence>
<sequence>MIKLVIRIIYLLIGEFNMCINENFRLTILETSDVHGTVLPINYSDNSYANCGLAALSTIIAGEREINQATLLIDNGDMVQGTALTYFHAKINNSRPNPMIEVMNIMGYDAAVIGNHEFNYGRAYLDNAIKTSNFPWLCANITNKITGESFINKPYIVKTFDNGLKVGILGLTTKYIPNWESEDTIKDLDFKDVVKSASYWLHIMKDKEATDINIVSYHGGFERDLETGEPSEKLTGENQGYELCTKVSNMDVLLTGHQHRVIENLLVNGVLVVQPGYNGNCIGKVTMDLVKISGKWSVRSKVSKVIDANALDVDKRILNATCPIETETQAWLDIPIGHVEGDMLIKDPLKARLKDNAFVEFINNVQMDAAKVDISNTAIFDNKCKGFNYKVTMRDIISNYKYPNTLKVIRIKGSDIKAALERTAEYFGLVDGEVGLAKNGNYLKLQHYNYDMWEGIDYVIDITKPINFRITKINYKNSPINMEGEYDVVMNNYRAGGGGNYLLFRGKPILKDIPTDMAELIANYILRRKTIKATVNDNWKVIY</sequence>
<feature type="domain" description="5'-Nucleotidase C-terminal" evidence="13">
    <location>
        <begin position="336"/>
        <end position="501"/>
    </location>
</feature>
<accession>A0ABU7UJY9</accession>
<evidence type="ECO:0000256" key="9">
    <source>
        <dbReference type="ARBA" id="ARBA00022801"/>
    </source>
</evidence>
<evidence type="ECO:0000256" key="11">
    <source>
        <dbReference type="RuleBase" id="RU362119"/>
    </source>
</evidence>
<gene>
    <name evidence="14" type="ORF">SJI18_05430</name>
</gene>
<protein>
    <submittedName>
        <fullName evidence="14">Bifunctional metallophosphatase/5'-nucleotidase</fullName>
        <ecNumber evidence="14">3.1.-.-</ecNumber>
        <ecNumber evidence="14">3.1.3.5</ecNumber>
    </submittedName>
</protein>
<dbReference type="PROSITE" id="PS00785">
    <property type="entry name" value="5_NUCLEOTIDASE_1"/>
    <property type="match status" value="1"/>
</dbReference>
<dbReference type="Proteomes" id="UP001498469">
    <property type="component" value="Unassembled WGS sequence"/>
</dbReference>
<dbReference type="InterPro" id="IPR036907">
    <property type="entry name" value="5'-Nucleotdase_C_sf"/>
</dbReference>
<keyword evidence="9 11" id="KW-0378">Hydrolase</keyword>
<dbReference type="Gene3D" id="3.60.21.10">
    <property type="match status" value="1"/>
</dbReference>